<feature type="transmembrane region" description="Helical" evidence="5">
    <location>
        <begin position="120"/>
        <end position="140"/>
    </location>
</feature>
<comment type="similarity">
    <text evidence="5">Belongs to the UPF0182 family.</text>
</comment>
<feature type="region of interest" description="Disordered" evidence="6">
    <location>
        <begin position="889"/>
        <end position="911"/>
    </location>
</feature>
<sequence>MSDRFDDDLPEDGAEVRRPNGRSRALLITGVVLVLAFFALTTFSTIYTDRLWYSAEGYGNVFSRLFWTRTGLFVIFGLLMAGAVGANMYLAHRFRPFFRPDSPEQAGLERYRDAVLPVRGWLLAGVSAVIGLFAGTAAAGEWRTYMLWANRTSFNRADLYFHKDIGFYVFELPWLHYLVNFAMAALVIALLAAATVHYLYGGIRLQTPGDRLTGAAQVQFSVLLGLFVLAKAADYWLDRFDLVSASGNLIDGITYTDDHAVLPAKNILLGISVICAVLFFLNIWRRTWTLPSVGLALLVLSAVLLGMIWPGIVQAFQVRPTEPDKEAAYIKNNISATREAYDLQDVEVVDYTEGSGVASGDAEAVQADTASVPLVDPELVHDAFEQIQQVRSYYSVSDVLDVDRYNIDGTDRALVLGVRELDQRGLPDDARNWSNLHTVYTHGNGLIAAFANQRPADDAREGTEIQWAQGQQANQNALQQATGDFESRVYYGEQSPDYSIVGKVPGASDVELDLGGGSDSSQATTYAGKGGVQVGSLFRKLVYAVKFGDPNFLLSERVNENSKVLYIRNPRQRVQKVAPWLTVDSDAYPAVVDGRILWIVDGYTTTDRYPLAEKESIDTMTDDSLTQENNLPIVPTDQINYMRNAVKATVDAYDGTVKLYAWDESDPMLQAWRSAFPDTVLPREDMPEELISHLRYPEDLFKVQRYQFARYHVTDPGTFYQKDAWWQVPKDPEQPGKQQPPYRLFVQDPDTGADKFALTSVYVPYKKNNLAAFVSVDSDATDPETYGRIKVLQLPNENTPGPGNIANEMQSDTEVTQLLLPLSTGGSSRVTPGNLLTIPVTGGLMYVQPIYATRQLSDAAYPILRYVVVSYGDEVGIGTTLAEAIADVLGTTTPPPDDGNTDNPPDNNSTIPARVRNLLAQAEDDFAAADRAFAAGKVGQWANLMQEGREKVDEAIRILQEKADSGSGSGTDTGDGTGSDSSSAAP</sequence>
<keyword evidence="8" id="KW-1185">Reference proteome</keyword>
<feature type="transmembrane region" description="Helical" evidence="5">
    <location>
        <begin position="177"/>
        <end position="200"/>
    </location>
</feature>
<dbReference type="PANTHER" id="PTHR39344">
    <property type="entry name" value="UPF0182 PROTEIN SLL1060"/>
    <property type="match status" value="1"/>
</dbReference>
<dbReference type="RefSeq" id="WP_194694453.1">
    <property type="nucleotide sequence ID" value="NZ_JADKPO010000001.1"/>
</dbReference>
<feature type="region of interest" description="Disordered" evidence="6">
    <location>
        <begin position="957"/>
        <end position="986"/>
    </location>
</feature>
<dbReference type="GO" id="GO:0005576">
    <property type="term" value="C:extracellular region"/>
    <property type="evidence" value="ECO:0007669"/>
    <property type="project" value="TreeGrafter"/>
</dbReference>
<feature type="transmembrane region" description="Helical" evidence="5">
    <location>
        <begin position="25"/>
        <end position="46"/>
    </location>
</feature>
<gene>
    <name evidence="7" type="ORF">ISU10_00855</name>
</gene>
<keyword evidence="3 5" id="KW-1133">Transmembrane helix</keyword>
<dbReference type="GO" id="GO:0005886">
    <property type="term" value="C:plasma membrane"/>
    <property type="evidence" value="ECO:0007669"/>
    <property type="project" value="UniProtKB-SubCell"/>
</dbReference>
<evidence type="ECO:0000256" key="1">
    <source>
        <dbReference type="ARBA" id="ARBA00022475"/>
    </source>
</evidence>
<feature type="compositionally biased region" description="Gly residues" evidence="6">
    <location>
        <begin position="967"/>
        <end position="977"/>
    </location>
</feature>
<dbReference type="PANTHER" id="PTHR39344:SF1">
    <property type="entry name" value="UPF0182 PROTEIN SLL1060"/>
    <property type="match status" value="1"/>
</dbReference>
<evidence type="ECO:0000256" key="3">
    <source>
        <dbReference type="ARBA" id="ARBA00022989"/>
    </source>
</evidence>
<keyword evidence="1 5" id="KW-1003">Cell membrane</keyword>
<evidence type="ECO:0000256" key="2">
    <source>
        <dbReference type="ARBA" id="ARBA00022692"/>
    </source>
</evidence>
<dbReference type="EMBL" id="JADKPO010000001">
    <property type="protein sequence ID" value="MBF4766310.1"/>
    <property type="molecule type" value="Genomic_DNA"/>
</dbReference>
<protein>
    <recommendedName>
        <fullName evidence="5">UPF0182 protein ISU10_00855</fullName>
    </recommendedName>
</protein>
<feature type="transmembrane region" description="Helical" evidence="5">
    <location>
        <begin position="267"/>
        <end position="284"/>
    </location>
</feature>
<keyword evidence="4 5" id="KW-0472">Membrane</keyword>
<evidence type="ECO:0000313" key="7">
    <source>
        <dbReference type="EMBL" id="MBF4766310.1"/>
    </source>
</evidence>
<dbReference type="InterPro" id="IPR005372">
    <property type="entry name" value="UPF0182"/>
</dbReference>
<feature type="transmembrane region" description="Helical" evidence="5">
    <location>
        <begin position="293"/>
        <end position="312"/>
    </location>
</feature>
<evidence type="ECO:0000256" key="4">
    <source>
        <dbReference type="ARBA" id="ARBA00023136"/>
    </source>
</evidence>
<dbReference type="HAMAP" id="MF_01600">
    <property type="entry name" value="UPF0182"/>
    <property type="match status" value="1"/>
</dbReference>
<dbReference type="Pfam" id="PF03699">
    <property type="entry name" value="UPF0182"/>
    <property type="match status" value="1"/>
</dbReference>
<name>A0A930VKA8_9ACTN</name>
<reference evidence="7" key="1">
    <citation type="submission" date="2020-11" db="EMBL/GenBank/DDBJ databases">
        <title>Nocardioides cynanchi sp. nov., isolated from soil of rhizosphere of Cynanchum wilfordii.</title>
        <authorList>
            <person name="Lee J.-S."/>
            <person name="Suh M.K."/>
            <person name="Kim J.-S."/>
        </authorList>
    </citation>
    <scope>NUCLEOTIDE SEQUENCE</scope>
    <source>
        <strain evidence="7">KCTC 19276</strain>
    </source>
</reference>
<organism evidence="7 8">
    <name type="scientific">Nocardioides agariphilus</name>
    <dbReference type="NCBI Taxonomy" id="433664"/>
    <lineage>
        <taxon>Bacteria</taxon>
        <taxon>Bacillati</taxon>
        <taxon>Actinomycetota</taxon>
        <taxon>Actinomycetes</taxon>
        <taxon>Propionibacteriales</taxon>
        <taxon>Nocardioidaceae</taxon>
        <taxon>Nocardioides</taxon>
    </lineage>
</organism>
<comment type="subcellular location">
    <subcellularLocation>
        <location evidence="5">Cell membrane</location>
        <topology evidence="5">Multi-pass membrane protein</topology>
    </subcellularLocation>
</comment>
<proteinExistence type="inferred from homology"/>
<dbReference type="Proteomes" id="UP000660668">
    <property type="component" value="Unassembled WGS sequence"/>
</dbReference>
<evidence type="ECO:0000256" key="5">
    <source>
        <dbReference type="HAMAP-Rule" id="MF_01600"/>
    </source>
</evidence>
<feature type="transmembrane region" description="Helical" evidence="5">
    <location>
        <begin position="66"/>
        <end position="90"/>
    </location>
</feature>
<evidence type="ECO:0000313" key="8">
    <source>
        <dbReference type="Proteomes" id="UP000660668"/>
    </source>
</evidence>
<accession>A0A930VKA8</accession>
<dbReference type="AlphaFoldDB" id="A0A930VKA8"/>
<evidence type="ECO:0000256" key="6">
    <source>
        <dbReference type="SAM" id="MobiDB-lite"/>
    </source>
</evidence>
<keyword evidence="2 5" id="KW-0812">Transmembrane</keyword>
<comment type="caution">
    <text evidence="7">The sequence shown here is derived from an EMBL/GenBank/DDBJ whole genome shotgun (WGS) entry which is preliminary data.</text>
</comment>
<feature type="transmembrane region" description="Helical" evidence="5">
    <location>
        <begin position="212"/>
        <end position="233"/>
    </location>
</feature>